<feature type="coiled-coil region" evidence="1">
    <location>
        <begin position="199"/>
        <end position="439"/>
    </location>
</feature>
<evidence type="ECO:0000256" key="1">
    <source>
        <dbReference type="SAM" id="Coils"/>
    </source>
</evidence>
<keyword evidence="1" id="KW-0175">Coiled coil</keyword>
<evidence type="ECO:0000256" key="2">
    <source>
        <dbReference type="SAM" id="MobiDB-lite"/>
    </source>
</evidence>
<feature type="region of interest" description="Disordered" evidence="2">
    <location>
        <begin position="1"/>
        <end position="62"/>
    </location>
</feature>
<reference evidence="3 4" key="1">
    <citation type="journal article" date="2014" name="Nat. Commun.">
        <title>Molecular traces of alternative social organization in a termite genome.</title>
        <authorList>
            <person name="Terrapon N."/>
            <person name="Li C."/>
            <person name="Robertson H.M."/>
            <person name="Ji L."/>
            <person name="Meng X."/>
            <person name="Booth W."/>
            <person name="Chen Z."/>
            <person name="Childers C.P."/>
            <person name="Glastad K.M."/>
            <person name="Gokhale K."/>
            <person name="Gowin J."/>
            <person name="Gronenberg W."/>
            <person name="Hermansen R.A."/>
            <person name="Hu H."/>
            <person name="Hunt B.G."/>
            <person name="Huylmans A.K."/>
            <person name="Khalil S.M."/>
            <person name="Mitchell R.D."/>
            <person name="Munoz-Torres M.C."/>
            <person name="Mustard J.A."/>
            <person name="Pan H."/>
            <person name="Reese J.T."/>
            <person name="Scharf M.E."/>
            <person name="Sun F."/>
            <person name="Vogel H."/>
            <person name="Xiao J."/>
            <person name="Yang W."/>
            <person name="Yang Z."/>
            <person name="Yang Z."/>
            <person name="Zhou J."/>
            <person name="Zhu J."/>
            <person name="Brent C.S."/>
            <person name="Elsik C.G."/>
            <person name="Goodisman M.A."/>
            <person name="Liberles D.A."/>
            <person name="Roe R.M."/>
            <person name="Vargo E.L."/>
            <person name="Vilcinskas A."/>
            <person name="Wang J."/>
            <person name="Bornberg-Bauer E."/>
            <person name="Korb J."/>
            <person name="Zhang G."/>
            <person name="Liebig J."/>
        </authorList>
    </citation>
    <scope>NUCLEOTIDE SEQUENCE [LARGE SCALE GENOMIC DNA]</scope>
    <source>
        <tissue evidence="3">Whole organism</tissue>
    </source>
</reference>
<evidence type="ECO:0000313" key="3">
    <source>
        <dbReference type="EMBL" id="KDR14972.1"/>
    </source>
</evidence>
<dbReference type="AlphaFoldDB" id="A0A067R930"/>
<keyword evidence="4" id="KW-1185">Reference proteome</keyword>
<accession>A0A067R930</accession>
<dbReference type="InParanoid" id="A0A067R930"/>
<dbReference type="EMBL" id="KK852854">
    <property type="protein sequence ID" value="KDR14972.1"/>
    <property type="molecule type" value="Genomic_DNA"/>
</dbReference>
<sequence length="594" mass="68607">MATNTKLLKKVNRVSPPRIAGSTPSPDAGAAMKRPTPKAKNGTGLNRDKGNELHNGKKTQATTAGPLFVPNVANKPAPRVNITKGPLMFNEKDLKKLEAQFHVKTKKLYSLKTDFKKRRENLKEEYSSLIDLHDRIRSLTGRDFVPVEKLKFFDLSTEETPADTQSIKKYEDKGVGEFNVDYAVTITESEQEDKLWNELQTLQAQLKSAEDHKKEAEEGKAKLMETLKKAEEQHEAKLKETCTRYDALITEKNKSLSSIQEQNTLLSVQVREYKEEKKANENICSSNKKMEGQVSQLQQEVHDLQASLTDATDKNKDHQIRLSRNQLDIEERDRVISKQTEDLKACKEEIDFINREKKEEDENIATLEINSDDQVRHGKEWGLVLDLQTELARVDDKKERLEIALSHRGLEAEQKDCIIKEQSKKLAAYKKAIEELQKNQHKILPNLHVKYIHAEKEQYEANLKQTCAKYDVMIIERDKHIKQLQEKLNSLSSMQQNGLEMELRGYQEIDVRKDISCVKKQINEQVPQQQWGHLLDIQAELMKTRNEKECVEIALSRAGLVIERKNCIIFKLKKRIETYKNAFNFLEHEKGKER</sequence>
<dbReference type="Proteomes" id="UP000027135">
    <property type="component" value="Unassembled WGS sequence"/>
</dbReference>
<protein>
    <submittedName>
        <fullName evidence="3">Uncharacterized protein</fullName>
    </submittedName>
</protein>
<evidence type="ECO:0000313" key="4">
    <source>
        <dbReference type="Proteomes" id="UP000027135"/>
    </source>
</evidence>
<feature type="compositionally biased region" description="Basic and acidic residues" evidence="2">
    <location>
        <begin position="46"/>
        <end position="55"/>
    </location>
</feature>
<name>A0A067R930_ZOONE</name>
<proteinExistence type="predicted"/>
<organism evidence="3 4">
    <name type="scientific">Zootermopsis nevadensis</name>
    <name type="common">Dampwood termite</name>
    <dbReference type="NCBI Taxonomy" id="136037"/>
    <lineage>
        <taxon>Eukaryota</taxon>
        <taxon>Metazoa</taxon>
        <taxon>Ecdysozoa</taxon>
        <taxon>Arthropoda</taxon>
        <taxon>Hexapoda</taxon>
        <taxon>Insecta</taxon>
        <taxon>Pterygota</taxon>
        <taxon>Neoptera</taxon>
        <taxon>Polyneoptera</taxon>
        <taxon>Dictyoptera</taxon>
        <taxon>Blattodea</taxon>
        <taxon>Blattoidea</taxon>
        <taxon>Termitoidae</taxon>
        <taxon>Termopsidae</taxon>
        <taxon>Zootermopsis</taxon>
    </lineage>
</organism>
<gene>
    <name evidence="3" type="ORF">L798_10663</name>
</gene>